<evidence type="ECO:0000256" key="1">
    <source>
        <dbReference type="SAM" id="MobiDB-lite"/>
    </source>
</evidence>
<feature type="transmembrane region" description="Helical" evidence="2">
    <location>
        <begin position="7"/>
        <end position="26"/>
    </location>
</feature>
<dbReference type="Proteomes" id="UP000070412">
    <property type="component" value="Unassembled WGS sequence"/>
</dbReference>
<dbReference type="EnsemblMetazoa" id="SSS_6008s_mrna">
    <property type="protein sequence ID" value="KAF7489764.1"/>
    <property type="gene ID" value="SSS_6008"/>
</dbReference>
<dbReference type="EMBL" id="WVUK01000064">
    <property type="protein sequence ID" value="KAF7489764.1"/>
    <property type="molecule type" value="Genomic_DNA"/>
</dbReference>
<feature type="compositionally biased region" description="Basic residues" evidence="1">
    <location>
        <begin position="132"/>
        <end position="142"/>
    </location>
</feature>
<feature type="region of interest" description="Disordered" evidence="1">
    <location>
        <begin position="121"/>
        <end position="152"/>
    </location>
</feature>
<name>A0A132A532_SARSC</name>
<accession>A0A132A532</accession>
<evidence type="ECO:0000313" key="4">
    <source>
        <dbReference type="EMBL" id="KPM06061.1"/>
    </source>
</evidence>
<keyword evidence="6" id="KW-1185">Reference proteome</keyword>
<dbReference type="VEuPathDB" id="VectorBase:SSCA002993"/>
<keyword evidence="2" id="KW-0472">Membrane</keyword>
<proteinExistence type="predicted"/>
<evidence type="ECO:0000313" key="5">
    <source>
        <dbReference type="EnsemblMetazoa" id="KAF7489764.1"/>
    </source>
</evidence>
<keyword evidence="2" id="KW-0812">Transmembrane</keyword>
<evidence type="ECO:0000313" key="7">
    <source>
        <dbReference type="Proteomes" id="UP000616769"/>
    </source>
</evidence>
<dbReference type="AlphaFoldDB" id="A0A132A532"/>
<dbReference type="OMA" id="EMHCDIM"/>
<reference evidence="3" key="3">
    <citation type="submission" date="2020-01" db="EMBL/GenBank/DDBJ databases">
        <authorList>
            <person name="Korhonen P.K.K."/>
            <person name="Guangxu M.G."/>
            <person name="Wang T.W."/>
            <person name="Stroehlein A.J.S."/>
            <person name="Young N.D."/>
            <person name="Ang C.-S.A."/>
            <person name="Fernando D.W.F."/>
            <person name="Lu H.L."/>
            <person name="Taylor S.T."/>
            <person name="Ehtesham M.E.M."/>
            <person name="Najaraj S.H.N."/>
            <person name="Harsha G.H.G."/>
            <person name="Madugundu A.M."/>
            <person name="Renuse S.R."/>
            <person name="Holt D.H."/>
            <person name="Pandey A.P."/>
            <person name="Papenfuss A.P."/>
            <person name="Gasser R.B.G."/>
            <person name="Fischer K.F."/>
        </authorList>
    </citation>
    <scope>NUCLEOTIDE SEQUENCE</scope>
    <source>
        <strain evidence="3">SSS_KF_BRIS2020</strain>
    </source>
</reference>
<keyword evidence="2" id="KW-1133">Transmembrane helix</keyword>
<dbReference type="EMBL" id="JXLN01010637">
    <property type="protein sequence ID" value="KPM06061.1"/>
    <property type="molecule type" value="Genomic_DNA"/>
</dbReference>
<reference evidence="6" key="2">
    <citation type="journal article" date="2020" name="PLoS Negl. Trop. Dis.">
        <title>High-quality nuclear genome for Sarcoptes scabiei-A critical resource for a neglected parasite.</title>
        <authorList>
            <person name="Korhonen P.K."/>
            <person name="Gasser R.B."/>
            <person name="Ma G."/>
            <person name="Wang T."/>
            <person name="Stroehlein A.J."/>
            <person name="Young N.D."/>
            <person name="Ang C.S."/>
            <person name="Fernando D.D."/>
            <person name="Lu H.C."/>
            <person name="Taylor S."/>
            <person name="Reynolds S.L."/>
            <person name="Mofiz E."/>
            <person name="Najaraj S.H."/>
            <person name="Gowda H."/>
            <person name="Madugundu A."/>
            <person name="Renuse S."/>
            <person name="Holt D."/>
            <person name="Pandey A."/>
            <person name="Papenfuss A.T."/>
            <person name="Fischer K."/>
        </authorList>
    </citation>
    <scope>NUCLEOTIDE SEQUENCE [LARGE SCALE GENOMIC DNA]</scope>
</reference>
<organism evidence="4 7">
    <name type="scientific">Sarcoptes scabiei</name>
    <name type="common">Itch mite</name>
    <name type="synonym">Acarus scabiei</name>
    <dbReference type="NCBI Taxonomy" id="52283"/>
    <lineage>
        <taxon>Eukaryota</taxon>
        <taxon>Metazoa</taxon>
        <taxon>Ecdysozoa</taxon>
        <taxon>Arthropoda</taxon>
        <taxon>Chelicerata</taxon>
        <taxon>Arachnida</taxon>
        <taxon>Acari</taxon>
        <taxon>Acariformes</taxon>
        <taxon>Sarcoptiformes</taxon>
        <taxon>Astigmata</taxon>
        <taxon>Psoroptidia</taxon>
        <taxon>Sarcoptoidea</taxon>
        <taxon>Sarcoptidae</taxon>
        <taxon>Sarcoptinae</taxon>
        <taxon>Sarcoptes</taxon>
    </lineage>
</organism>
<evidence type="ECO:0000313" key="6">
    <source>
        <dbReference type="Proteomes" id="UP000070412"/>
    </source>
</evidence>
<evidence type="ECO:0000256" key="2">
    <source>
        <dbReference type="SAM" id="Phobius"/>
    </source>
</evidence>
<gene>
    <name evidence="4" type="ORF">QR98_0045340</name>
    <name evidence="3" type="ORF">SSS_6008</name>
</gene>
<reference evidence="4 7" key="1">
    <citation type="journal article" date="2015" name="Parasit. Vectors">
        <title>Draft genome of the scabies mite.</title>
        <authorList>
            <person name="Rider S.D.Jr."/>
            <person name="Morgan M.S."/>
            <person name="Arlian L.G."/>
        </authorList>
    </citation>
    <scope>NUCLEOTIDE SEQUENCE [LARGE SCALE GENOMIC DNA]</scope>
    <source>
        <strain evidence="4">Arlian Lab</strain>
    </source>
</reference>
<protein>
    <submittedName>
        <fullName evidence="4 5">Uncharacterized protein</fullName>
    </submittedName>
</protein>
<reference evidence="5" key="4">
    <citation type="submission" date="2022-06" db="UniProtKB">
        <authorList>
            <consortium name="EnsemblMetazoa"/>
        </authorList>
    </citation>
    <scope>IDENTIFICATION</scope>
</reference>
<dbReference type="Proteomes" id="UP000616769">
    <property type="component" value="Unassembled WGS sequence"/>
</dbReference>
<dbReference type="OrthoDB" id="6493113at2759"/>
<evidence type="ECO:0000313" key="3">
    <source>
        <dbReference type="EMBL" id="KAF7489764.1"/>
    </source>
</evidence>
<sequence>MSLSINSLRNIVIYLGTFLFVLINLFNDQTNAIFVPKGRKCRLQEMHCDIMHPEKQCCPGTSCGVKRINNNLVNICMMCLDIGESCGHDRNACCRGLRCQKVTALSSACIPVSDFRFYPDPEELDRTESKPSHNHNRHHQRQHRNDQNDDSPQQISLASLLML</sequence>